<dbReference type="GO" id="GO:0005886">
    <property type="term" value="C:plasma membrane"/>
    <property type="evidence" value="ECO:0007669"/>
    <property type="project" value="UniProtKB-SubCell"/>
</dbReference>
<keyword evidence="3" id="KW-0611">Plant defense</keyword>
<gene>
    <name evidence="9" type="primary">LOC103720460</name>
</gene>
<dbReference type="InterPro" id="IPR002068">
    <property type="entry name" value="A-crystallin/Hsp20_dom"/>
</dbReference>
<accession>A0A8B7CXA7</accession>
<dbReference type="RefSeq" id="XP_008808392.3">
    <property type="nucleotide sequence ID" value="XM_008810170.4"/>
</dbReference>
<dbReference type="AlphaFoldDB" id="A0A8B7CXA7"/>
<proteinExistence type="inferred from homology"/>
<evidence type="ECO:0000256" key="5">
    <source>
        <dbReference type="RuleBase" id="RU003616"/>
    </source>
</evidence>
<evidence type="ECO:0000256" key="4">
    <source>
        <dbReference type="PROSITE-ProRule" id="PRU00285"/>
    </source>
</evidence>
<dbReference type="PANTHER" id="PTHR43670:SF114">
    <property type="entry name" value="OS05G0592000 PROTEIN"/>
    <property type="match status" value="1"/>
</dbReference>
<dbReference type="SUPFAM" id="SSF49764">
    <property type="entry name" value="HSP20-like chaperones"/>
    <property type="match status" value="1"/>
</dbReference>
<evidence type="ECO:0000256" key="3">
    <source>
        <dbReference type="ARBA" id="ARBA00022821"/>
    </source>
</evidence>
<dbReference type="GO" id="GO:0034605">
    <property type="term" value="P:cellular response to heat"/>
    <property type="evidence" value="ECO:0007669"/>
    <property type="project" value="TreeGrafter"/>
</dbReference>
<dbReference type="PANTHER" id="PTHR43670">
    <property type="entry name" value="HEAT SHOCK PROTEIN 26"/>
    <property type="match status" value="1"/>
</dbReference>
<dbReference type="Gene3D" id="2.60.40.790">
    <property type="match status" value="1"/>
</dbReference>
<sequence>MPSRSKPASTQYFALSKMAHIYTDFQPSIEWTQDAKNNVLRIYLPGFRKDEFRVQVDNSGKLTVKGRRPLGDGKFMHLERVFAVPKDSHTDKISGKFESGCLSLFMPKKVPKTAEPPMRMPVPRMPSPPQPIQEAEPAADDIKEEAPIQKDQPKSSARKEEEPIQKVKAKDGEEIKAAAPVHEERPLTDEKKEEHLIQDEPIRKKPMSSAASDDRFEKCKKTGLAWKETIEEGVERWLDYGLMDGLLETIKKNKEVIAVAVAAFSAGFYASGKLRSSGR</sequence>
<evidence type="ECO:0000256" key="6">
    <source>
        <dbReference type="SAM" id="MobiDB-lite"/>
    </source>
</evidence>
<dbReference type="InterPro" id="IPR008978">
    <property type="entry name" value="HSP20-like_chaperone"/>
</dbReference>
<reference evidence="8" key="1">
    <citation type="journal article" date="2019" name="Nat. Commun.">
        <title>Genome-wide association mapping of date palm fruit traits.</title>
        <authorList>
            <person name="Hazzouri K.M."/>
            <person name="Gros-Balthazard M."/>
            <person name="Flowers J.M."/>
            <person name="Copetti D."/>
            <person name="Lemansour A."/>
            <person name="Lebrun M."/>
            <person name="Masmoudi K."/>
            <person name="Ferrand S."/>
            <person name="Dhar M.I."/>
            <person name="Fresquez Z.A."/>
            <person name="Rosas U."/>
            <person name="Zhang J."/>
            <person name="Talag J."/>
            <person name="Lee S."/>
            <person name="Kudrna D."/>
            <person name="Powell R.F."/>
            <person name="Leitch I.J."/>
            <person name="Krueger R.R."/>
            <person name="Wing R.A."/>
            <person name="Amiri K.M.A."/>
            <person name="Purugganan M.D."/>
        </authorList>
    </citation>
    <scope>NUCLEOTIDE SEQUENCE [LARGE SCALE GENOMIC DNA]</scope>
    <source>
        <strain evidence="8">cv. Khalas</strain>
    </source>
</reference>
<dbReference type="Pfam" id="PF00011">
    <property type="entry name" value="HSP20"/>
    <property type="match status" value="1"/>
</dbReference>
<feature type="compositionally biased region" description="Pro residues" evidence="6">
    <location>
        <begin position="118"/>
        <end position="131"/>
    </location>
</feature>
<evidence type="ECO:0000259" key="7">
    <source>
        <dbReference type="PROSITE" id="PS01031"/>
    </source>
</evidence>
<dbReference type="PROSITE" id="PS01031">
    <property type="entry name" value="SHSP"/>
    <property type="match status" value="1"/>
</dbReference>
<protein>
    <submittedName>
        <fullName evidence="9">Inactive protein RESTRICTED TEV MOVEMENT 2-like</fullName>
    </submittedName>
</protein>
<evidence type="ECO:0000313" key="8">
    <source>
        <dbReference type="Proteomes" id="UP000228380"/>
    </source>
</evidence>
<dbReference type="GeneID" id="103720460"/>
<keyword evidence="2" id="KW-1003">Cell membrane</keyword>
<organism evidence="8 9">
    <name type="scientific">Phoenix dactylifera</name>
    <name type="common">Date palm</name>
    <dbReference type="NCBI Taxonomy" id="42345"/>
    <lineage>
        <taxon>Eukaryota</taxon>
        <taxon>Viridiplantae</taxon>
        <taxon>Streptophyta</taxon>
        <taxon>Embryophyta</taxon>
        <taxon>Tracheophyta</taxon>
        <taxon>Spermatophyta</taxon>
        <taxon>Magnoliopsida</taxon>
        <taxon>Liliopsida</taxon>
        <taxon>Arecaceae</taxon>
        <taxon>Coryphoideae</taxon>
        <taxon>Phoeniceae</taxon>
        <taxon>Phoenix</taxon>
    </lineage>
</organism>
<dbReference type="KEGG" id="pda:103720460"/>
<dbReference type="GO" id="GO:0006952">
    <property type="term" value="P:defense response"/>
    <property type="evidence" value="ECO:0007669"/>
    <property type="project" value="UniProtKB-KW"/>
</dbReference>
<dbReference type="OrthoDB" id="1431247at2759"/>
<evidence type="ECO:0000313" key="9">
    <source>
        <dbReference type="RefSeq" id="XP_008808392.3"/>
    </source>
</evidence>
<name>A0A8B7CXA7_PHODC</name>
<dbReference type="CDD" id="cd06464">
    <property type="entry name" value="ACD_sHsps-like"/>
    <property type="match status" value="1"/>
</dbReference>
<feature type="compositionally biased region" description="Basic and acidic residues" evidence="6">
    <location>
        <begin position="140"/>
        <end position="203"/>
    </location>
</feature>
<feature type="domain" description="SHSP" evidence="7">
    <location>
        <begin position="20"/>
        <end position="123"/>
    </location>
</feature>
<evidence type="ECO:0000256" key="1">
    <source>
        <dbReference type="ARBA" id="ARBA00004162"/>
    </source>
</evidence>
<evidence type="ECO:0000256" key="2">
    <source>
        <dbReference type="ARBA" id="ARBA00022475"/>
    </source>
</evidence>
<comment type="similarity">
    <text evidence="4 5">Belongs to the small heat shock protein (HSP20) family.</text>
</comment>
<keyword evidence="8" id="KW-1185">Reference proteome</keyword>
<feature type="region of interest" description="Disordered" evidence="6">
    <location>
        <begin position="112"/>
        <end position="215"/>
    </location>
</feature>
<dbReference type="Proteomes" id="UP000228380">
    <property type="component" value="Chromosome 11"/>
</dbReference>
<keyword evidence="2" id="KW-0472">Membrane</keyword>
<comment type="subcellular location">
    <subcellularLocation>
        <location evidence="1">Cell membrane</location>
        <topology evidence="1">Single-pass membrane protein</topology>
    </subcellularLocation>
</comment>
<reference evidence="9" key="2">
    <citation type="submission" date="2025-08" db="UniProtKB">
        <authorList>
            <consortium name="RefSeq"/>
        </authorList>
    </citation>
    <scope>IDENTIFICATION</scope>
    <source>
        <tissue evidence="9">Young leaves</tissue>
    </source>
</reference>